<feature type="compositionally biased region" description="Low complexity" evidence="1">
    <location>
        <begin position="41"/>
        <end position="53"/>
    </location>
</feature>
<feature type="region of interest" description="Disordered" evidence="1">
    <location>
        <begin position="41"/>
        <end position="70"/>
    </location>
</feature>
<evidence type="ECO:0000313" key="2">
    <source>
        <dbReference type="EMBL" id="KAF9440614.1"/>
    </source>
</evidence>
<protein>
    <submittedName>
        <fullName evidence="2">Uncharacterized protein</fullName>
    </submittedName>
</protein>
<accession>A0A9P5WX24</accession>
<proteinExistence type="predicted"/>
<evidence type="ECO:0000256" key="1">
    <source>
        <dbReference type="SAM" id="MobiDB-lite"/>
    </source>
</evidence>
<gene>
    <name evidence="2" type="ORF">P691DRAFT_767508</name>
</gene>
<reference evidence="2" key="1">
    <citation type="submission" date="2020-11" db="EMBL/GenBank/DDBJ databases">
        <authorList>
            <consortium name="DOE Joint Genome Institute"/>
            <person name="Ahrendt S."/>
            <person name="Riley R."/>
            <person name="Andreopoulos W."/>
            <person name="Labutti K."/>
            <person name="Pangilinan J."/>
            <person name="Ruiz-Duenas F.J."/>
            <person name="Barrasa J.M."/>
            <person name="Sanchez-Garcia M."/>
            <person name="Camarero S."/>
            <person name="Miyauchi S."/>
            <person name="Serrano A."/>
            <person name="Linde D."/>
            <person name="Babiker R."/>
            <person name="Drula E."/>
            <person name="Ayuso-Fernandez I."/>
            <person name="Pacheco R."/>
            <person name="Padilla G."/>
            <person name="Ferreira P."/>
            <person name="Barriuso J."/>
            <person name="Kellner H."/>
            <person name="Castanera R."/>
            <person name="Alfaro M."/>
            <person name="Ramirez L."/>
            <person name="Pisabarro A.G."/>
            <person name="Kuo A."/>
            <person name="Tritt A."/>
            <person name="Lipzen A."/>
            <person name="He G."/>
            <person name="Yan M."/>
            <person name="Ng V."/>
            <person name="Cullen D."/>
            <person name="Martin F."/>
            <person name="Rosso M.-N."/>
            <person name="Henrissat B."/>
            <person name="Hibbett D."/>
            <person name="Martinez A.T."/>
            <person name="Grigoriev I.V."/>
        </authorList>
    </citation>
    <scope>NUCLEOTIDE SEQUENCE</scope>
    <source>
        <strain evidence="2">MF-IS2</strain>
    </source>
</reference>
<dbReference type="EMBL" id="MU152388">
    <property type="protein sequence ID" value="KAF9440614.1"/>
    <property type="molecule type" value="Genomic_DNA"/>
</dbReference>
<name>A0A9P5WX24_9AGAR</name>
<feature type="compositionally biased region" description="Pro residues" evidence="1">
    <location>
        <begin position="54"/>
        <end position="67"/>
    </location>
</feature>
<sequence>MSKQQQQQQQTGAPQAATEQTVTDALEILCQQLDTLTKALAATQTPTPQNPTTAPIPPTLPNPPAKAPPAMKAKVVLPPDFDGDQRKSHTFLSACTLYL</sequence>
<keyword evidence="3" id="KW-1185">Reference proteome</keyword>
<organism evidence="2 3">
    <name type="scientific">Macrolepiota fuliginosa MF-IS2</name>
    <dbReference type="NCBI Taxonomy" id="1400762"/>
    <lineage>
        <taxon>Eukaryota</taxon>
        <taxon>Fungi</taxon>
        <taxon>Dikarya</taxon>
        <taxon>Basidiomycota</taxon>
        <taxon>Agaricomycotina</taxon>
        <taxon>Agaricomycetes</taxon>
        <taxon>Agaricomycetidae</taxon>
        <taxon>Agaricales</taxon>
        <taxon>Agaricineae</taxon>
        <taxon>Agaricaceae</taxon>
        <taxon>Macrolepiota</taxon>
    </lineage>
</organism>
<dbReference type="Proteomes" id="UP000807342">
    <property type="component" value="Unassembled WGS sequence"/>
</dbReference>
<evidence type="ECO:0000313" key="3">
    <source>
        <dbReference type="Proteomes" id="UP000807342"/>
    </source>
</evidence>
<comment type="caution">
    <text evidence="2">The sequence shown here is derived from an EMBL/GenBank/DDBJ whole genome shotgun (WGS) entry which is preliminary data.</text>
</comment>
<dbReference type="AlphaFoldDB" id="A0A9P5WX24"/>